<evidence type="ECO:0000313" key="1">
    <source>
        <dbReference type="EMBL" id="GGF10128.1"/>
    </source>
</evidence>
<evidence type="ECO:0000313" key="2">
    <source>
        <dbReference type="Proteomes" id="UP000646365"/>
    </source>
</evidence>
<dbReference type="RefSeq" id="WP_189044084.1">
    <property type="nucleotide sequence ID" value="NZ_BMJQ01000003.1"/>
</dbReference>
<sequence>MMSPSRHVPLDGPADRSAVFEPFRPRPVSALGLVEVRGWRWKLYGISAEGSRPRDALVAEAKRIAGRVMPTAGRGAAGRGPTHYGVGWLTVHEGAAGDYVLVDWWSDQDIVQHRLYGAPRGQGPLRRGWPPGAACCVFEMAVAWHERQAWVRHVLAQAAAPDLDGYLADQLEGQV</sequence>
<gene>
    <name evidence="1" type="ORF">GCM10011611_14620</name>
</gene>
<evidence type="ECO:0008006" key="3">
    <source>
        <dbReference type="Google" id="ProtNLM"/>
    </source>
</evidence>
<reference evidence="1" key="1">
    <citation type="journal article" date="2014" name="Int. J. Syst. Evol. Microbiol.">
        <title>Complete genome sequence of Corynebacterium casei LMG S-19264T (=DSM 44701T), isolated from a smear-ripened cheese.</title>
        <authorList>
            <consortium name="US DOE Joint Genome Institute (JGI-PGF)"/>
            <person name="Walter F."/>
            <person name="Albersmeier A."/>
            <person name="Kalinowski J."/>
            <person name="Ruckert C."/>
        </authorList>
    </citation>
    <scope>NUCLEOTIDE SEQUENCE</scope>
    <source>
        <strain evidence="1">CGMCC 1.15725</strain>
    </source>
</reference>
<reference evidence="1" key="2">
    <citation type="submission" date="2020-09" db="EMBL/GenBank/DDBJ databases">
        <authorList>
            <person name="Sun Q."/>
            <person name="Zhou Y."/>
        </authorList>
    </citation>
    <scope>NUCLEOTIDE SEQUENCE</scope>
    <source>
        <strain evidence="1">CGMCC 1.15725</strain>
    </source>
</reference>
<comment type="caution">
    <text evidence="1">The sequence shown here is derived from an EMBL/GenBank/DDBJ whole genome shotgun (WGS) entry which is preliminary data.</text>
</comment>
<protein>
    <recommendedName>
        <fullName evidence="3">Isochorismatase</fullName>
    </recommendedName>
</protein>
<organism evidence="1 2">
    <name type="scientific">Aliidongia dinghuensis</name>
    <dbReference type="NCBI Taxonomy" id="1867774"/>
    <lineage>
        <taxon>Bacteria</taxon>
        <taxon>Pseudomonadati</taxon>
        <taxon>Pseudomonadota</taxon>
        <taxon>Alphaproteobacteria</taxon>
        <taxon>Rhodospirillales</taxon>
        <taxon>Dongiaceae</taxon>
        <taxon>Aliidongia</taxon>
    </lineage>
</organism>
<name>A0A8J2YSS1_9PROT</name>
<dbReference type="EMBL" id="BMJQ01000003">
    <property type="protein sequence ID" value="GGF10128.1"/>
    <property type="molecule type" value="Genomic_DNA"/>
</dbReference>
<dbReference type="AlphaFoldDB" id="A0A8J2YSS1"/>
<dbReference type="Proteomes" id="UP000646365">
    <property type="component" value="Unassembled WGS sequence"/>
</dbReference>
<keyword evidence="2" id="KW-1185">Reference proteome</keyword>
<proteinExistence type="predicted"/>
<accession>A0A8J2YSS1</accession>